<dbReference type="EMBL" id="CAJNOT010000071">
    <property type="protein sequence ID" value="CAF0820057.1"/>
    <property type="molecule type" value="Genomic_DNA"/>
</dbReference>
<dbReference type="Pfam" id="PF00001">
    <property type="entry name" value="7tm_1"/>
    <property type="match status" value="1"/>
</dbReference>
<dbReference type="CDD" id="cd14978">
    <property type="entry name" value="7tmA_FMRFamide_R-like"/>
    <property type="match status" value="1"/>
</dbReference>
<dbReference type="AlphaFoldDB" id="A0A813UAH9"/>
<feature type="transmembrane region" description="Helical" evidence="5">
    <location>
        <begin position="145"/>
        <end position="163"/>
    </location>
</feature>
<comment type="caution">
    <text evidence="7">The sequence shown here is derived from an EMBL/GenBank/DDBJ whole genome shotgun (WGS) entry which is preliminary data.</text>
</comment>
<evidence type="ECO:0000313" key="7">
    <source>
        <dbReference type="EMBL" id="CAF0820057.1"/>
    </source>
</evidence>
<evidence type="ECO:0000256" key="4">
    <source>
        <dbReference type="ARBA" id="ARBA00023136"/>
    </source>
</evidence>
<evidence type="ECO:0000256" key="1">
    <source>
        <dbReference type="ARBA" id="ARBA00004370"/>
    </source>
</evidence>
<evidence type="ECO:0000259" key="6">
    <source>
        <dbReference type="PROSITE" id="PS50262"/>
    </source>
</evidence>
<keyword evidence="2 5" id="KW-0812">Transmembrane</keyword>
<evidence type="ECO:0000313" key="8">
    <source>
        <dbReference type="Proteomes" id="UP000663864"/>
    </source>
</evidence>
<dbReference type="InterPro" id="IPR052954">
    <property type="entry name" value="GPCR-Ligand_Int"/>
</dbReference>
<dbReference type="PRINTS" id="PR00237">
    <property type="entry name" value="GPCRRHODOPSN"/>
</dbReference>
<sequence>MVNNYIIDNTTVIERNFLLLTNVRCIVKFYIWPLFALFGLTGNCLSILVLTRRRLIRTSTNNYLTILAAFDSCYLIITLILNFGSHPTFSQSAFTQTLLFLLRPLADFSSNTATWLIVCFTLERTLAVAKPIYAKRTCSVRRSRHVICTLLIICFLITLPTYFENYFISNINDVENRNITFNITQNINLTKRKEFFVILHRSYLVFICVIIIWIPLILVCICNSILIWYVHHSRRFNGCLQLTAVHNTFPNSSVLSINKSDYSTNNYHKTSFLCTSNIPLKNSYSFPLRRHSRSYVQKRKVTIVLIFCLFVALLLWTPQSLSLTYETLIESYSEMPPERRTILLIFNNFANLFLCINASIDFILYCFLSEKFARTCRQMICRTCSNDEVNSCQRSRIMSLDRTSFILTNLSNNPYQQQLINNRINNYDTQLYHIYHHSLTNQKNKKSKINFIQRLTKNNQIDNQISYRTALIGKKKKRFSIKCLNLESVSIKRILLATNYPNLTGLALYNVQDGIVLDLLTDETLFSRTFKNQILALRIDITRNVEGYLTEKIIIDIFTYILNTFTNLRYLNCGASSIYYPRLSFDILPPMFISSNLLELHVGVNYFTDILYLWDGRFNQLHTLYVNVYQIQYPNLIIDNTAKICQCHIYSYPYKLKDYYNITNNFPGGIFKYVREISLFDERPFKHEFFLQISQSFPLLKKLTVINGKQQNNKHSRVLKNGKENLSIIKYPHLTQLDLTQVHKDYIRQFLLDAKTCLSNNVYLLIDYRLTKKVTRNFTRNRTRSNCAKLSYVFFSRRLEFPEHLKDYFPYAEIL</sequence>
<feature type="transmembrane region" description="Helical" evidence="5">
    <location>
        <begin position="203"/>
        <end position="230"/>
    </location>
</feature>
<feature type="transmembrane region" description="Helical" evidence="5">
    <location>
        <begin position="301"/>
        <end position="321"/>
    </location>
</feature>
<dbReference type="SUPFAM" id="SSF81321">
    <property type="entry name" value="Family A G protein-coupled receptor-like"/>
    <property type="match status" value="1"/>
</dbReference>
<dbReference type="Proteomes" id="UP000663864">
    <property type="component" value="Unassembled WGS sequence"/>
</dbReference>
<evidence type="ECO:0000256" key="2">
    <source>
        <dbReference type="ARBA" id="ARBA00022692"/>
    </source>
</evidence>
<dbReference type="PANTHER" id="PTHR46641">
    <property type="entry name" value="FMRFAMIDE RECEPTOR-RELATED"/>
    <property type="match status" value="1"/>
</dbReference>
<organism evidence="7 8">
    <name type="scientific">Rotaria sordida</name>
    <dbReference type="NCBI Taxonomy" id="392033"/>
    <lineage>
        <taxon>Eukaryota</taxon>
        <taxon>Metazoa</taxon>
        <taxon>Spiralia</taxon>
        <taxon>Gnathifera</taxon>
        <taxon>Rotifera</taxon>
        <taxon>Eurotatoria</taxon>
        <taxon>Bdelloidea</taxon>
        <taxon>Philodinida</taxon>
        <taxon>Philodinidae</taxon>
        <taxon>Rotaria</taxon>
    </lineage>
</organism>
<reference evidence="7" key="1">
    <citation type="submission" date="2021-02" db="EMBL/GenBank/DDBJ databases">
        <authorList>
            <person name="Nowell W R."/>
        </authorList>
    </citation>
    <scope>NUCLEOTIDE SEQUENCE</scope>
</reference>
<dbReference type="PANTHER" id="PTHR46641:SF2">
    <property type="entry name" value="FMRFAMIDE RECEPTOR"/>
    <property type="match status" value="1"/>
</dbReference>
<dbReference type="InterPro" id="IPR017452">
    <property type="entry name" value="GPCR_Rhodpsn_7TM"/>
</dbReference>
<dbReference type="GO" id="GO:0016020">
    <property type="term" value="C:membrane"/>
    <property type="evidence" value="ECO:0007669"/>
    <property type="project" value="UniProtKB-SubCell"/>
</dbReference>
<evidence type="ECO:0000256" key="5">
    <source>
        <dbReference type="SAM" id="Phobius"/>
    </source>
</evidence>
<name>A0A813UAH9_9BILA</name>
<dbReference type="Gene3D" id="1.20.1070.10">
    <property type="entry name" value="Rhodopsin 7-helix transmembrane proteins"/>
    <property type="match status" value="1"/>
</dbReference>
<accession>A0A813UAH9</accession>
<feature type="transmembrane region" description="Helical" evidence="5">
    <location>
        <begin position="29"/>
        <end position="51"/>
    </location>
</feature>
<comment type="subcellular location">
    <subcellularLocation>
        <location evidence="1">Membrane</location>
    </subcellularLocation>
</comment>
<feature type="domain" description="G-protein coupled receptors family 1 profile" evidence="6">
    <location>
        <begin position="42"/>
        <end position="365"/>
    </location>
</feature>
<dbReference type="GO" id="GO:0004930">
    <property type="term" value="F:G protein-coupled receptor activity"/>
    <property type="evidence" value="ECO:0007669"/>
    <property type="project" value="InterPro"/>
</dbReference>
<dbReference type="InterPro" id="IPR000276">
    <property type="entry name" value="GPCR_Rhodpsn"/>
</dbReference>
<dbReference type="PROSITE" id="PS50262">
    <property type="entry name" value="G_PROTEIN_RECEP_F1_2"/>
    <property type="match status" value="1"/>
</dbReference>
<proteinExistence type="predicted"/>
<feature type="transmembrane region" description="Helical" evidence="5">
    <location>
        <begin position="113"/>
        <end position="133"/>
    </location>
</feature>
<protein>
    <recommendedName>
        <fullName evidence="6">G-protein coupled receptors family 1 profile domain-containing protein</fullName>
    </recommendedName>
</protein>
<keyword evidence="4 5" id="KW-0472">Membrane</keyword>
<gene>
    <name evidence="7" type="ORF">ZHD862_LOCUS3337</name>
</gene>
<keyword evidence="3 5" id="KW-1133">Transmembrane helix</keyword>
<feature type="transmembrane region" description="Helical" evidence="5">
    <location>
        <begin position="63"/>
        <end position="84"/>
    </location>
</feature>
<evidence type="ECO:0000256" key="3">
    <source>
        <dbReference type="ARBA" id="ARBA00022989"/>
    </source>
</evidence>